<dbReference type="PANTHER" id="PTHR10343">
    <property type="entry name" value="5'-AMP-ACTIVATED PROTEIN KINASE , BETA SUBUNIT"/>
    <property type="match status" value="1"/>
</dbReference>
<accession>A0A1F4S4C0</accession>
<dbReference type="EMBL" id="MEUA01000023">
    <property type="protein sequence ID" value="OGC15249.1"/>
    <property type="molecule type" value="Genomic_DNA"/>
</dbReference>
<feature type="domain" description="AMP-activated protein kinase glycogen-binding" evidence="3">
    <location>
        <begin position="17"/>
        <end position="87"/>
    </location>
</feature>
<evidence type="ECO:0000256" key="1">
    <source>
        <dbReference type="ARBA" id="ARBA00010926"/>
    </source>
</evidence>
<dbReference type="InterPro" id="IPR013783">
    <property type="entry name" value="Ig-like_fold"/>
</dbReference>
<comment type="caution">
    <text evidence="4">The sequence shown here is derived from an EMBL/GenBank/DDBJ whole genome shotgun (WGS) entry which is preliminary data.</text>
</comment>
<protein>
    <recommendedName>
        <fullName evidence="3">AMP-activated protein kinase glycogen-binding domain-containing protein</fullName>
    </recommendedName>
</protein>
<reference evidence="4 5" key="1">
    <citation type="journal article" date="2016" name="Nat. Commun.">
        <title>Thousands of microbial genomes shed light on interconnected biogeochemical processes in an aquifer system.</title>
        <authorList>
            <person name="Anantharaman K."/>
            <person name="Brown C.T."/>
            <person name="Hug L.A."/>
            <person name="Sharon I."/>
            <person name="Castelle C.J."/>
            <person name="Probst A.J."/>
            <person name="Thomas B.C."/>
            <person name="Singh A."/>
            <person name="Wilkins M.J."/>
            <person name="Karaoz U."/>
            <person name="Brodie E.L."/>
            <person name="Williams K.H."/>
            <person name="Hubbard S.S."/>
            <person name="Banfield J.F."/>
        </authorList>
    </citation>
    <scope>NUCLEOTIDE SEQUENCE [LARGE SCALE GENOMIC DNA]</scope>
</reference>
<evidence type="ECO:0000256" key="2">
    <source>
        <dbReference type="SAM" id="MobiDB-lite"/>
    </source>
</evidence>
<organism evidence="4 5">
    <name type="scientific">candidate division WOR-1 bacterium RIFOXYB2_FULL_36_35</name>
    <dbReference type="NCBI Taxonomy" id="1802578"/>
    <lineage>
        <taxon>Bacteria</taxon>
        <taxon>Bacillati</taxon>
        <taxon>Saganbacteria</taxon>
    </lineage>
</organism>
<dbReference type="AlphaFoldDB" id="A0A1F4S4C0"/>
<dbReference type="InterPro" id="IPR014756">
    <property type="entry name" value="Ig_E-set"/>
</dbReference>
<dbReference type="PANTHER" id="PTHR10343:SF84">
    <property type="entry name" value="5'-AMP-ACTIVATED PROTEIN KINASE SUBUNIT BETA-1"/>
    <property type="match status" value="1"/>
</dbReference>
<dbReference type="SUPFAM" id="SSF81296">
    <property type="entry name" value="E set domains"/>
    <property type="match status" value="1"/>
</dbReference>
<proteinExistence type="inferred from homology"/>
<dbReference type="Proteomes" id="UP000177905">
    <property type="component" value="Unassembled WGS sequence"/>
</dbReference>
<sequence>MSGKRIKFTFKDLDGKFRKVYLAGDFTDWGENAIVMNRKGNGEWVVTKSLTFGEHEYKFVADGKWIPDPRANKKKSALGEENSVIKVD</sequence>
<dbReference type="Pfam" id="PF16561">
    <property type="entry name" value="AMPK1_CBM"/>
    <property type="match status" value="1"/>
</dbReference>
<dbReference type="InterPro" id="IPR050827">
    <property type="entry name" value="CRP1_MDG1_kinase"/>
</dbReference>
<name>A0A1F4S4C0_UNCSA</name>
<evidence type="ECO:0000259" key="3">
    <source>
        <dbReference type="Pfam" id="PF16561"/>
    </source>
</evidence>
<dbReference type="InterPro" id="IPR032640">
    <property type="entry name" value="AMPK1_CBM"/>
</dbReference>
<evidence type="ECO:0000313" key="4">
    <source>
        <dbReference type="EMBL" id="OGC15249.1"/>
    </source>
</evidence>
<gene>
    <name evidence="4" type="ORF">A2290_03130</name>
</gene>
<feature type="region of interest" description="Disordered" evidence="2">
    <location>
        <begin position="69"/>
        <end position="88"/>
    </location>
</feature>
<dbReference type="CDD" id="cd02859">
    <property type="entry name" value="E_set_AMPKbeta_like_N"/>
    <property type="match status" value="1"/>
</dbReference>
<evidence type="ECO:0000313" key="5">
    <source>
        <dbReference type="Proteomes" id="UP000177905"/>
    </source>
</evidence>
<dbReference type="Gene3D" id="2.60.40.10">
    <property type="entry name" value="Immunoglobulins"/>
    <property type="match status" value="1"/>
</dbReference>
<comment type="similarity">
    <text evidence="1">Belongs to the 5'-AMP-activated protein kinase beta subunit family.</text>
</comment>